<name>A0A8J3WKU1_9ACTN</name>
<dbReference type="AlphaFoldDB" id="A0A8J3WKU1"/>
<dbReference type="RefSeq" id="WP_204064172.1">
    <property type="nucleotide sequence ID" value="NZ_BOOJ01000023.1"/>
</dbReference>
<keyword evidence="2" id="KW-1185">Reference proteome</keyword>
<proteinExistence type="predicted"/>
<evidence type="ECO:0000313" key="1">
    <source>
        <dbReference type="EMBL" id="GIH91922.1"/>
    </source>
</evidence>
<organism evidence="1 2">
    <name type="scientific">Planobispora siamensis</name>
    <dbReference type="NCBI Taxonomy" id="936338"/>
    <lineage>
        <taxon>Bacteria</taxon>
        <taxon>Bacillati</taxon>
        <taxon>Actinomycetota</taxon>
        <taxon>Actinomycetes</taxon>
        <taxon>Streptosporangiales</taxon>
        <taxon>Streptosporangiaceae</taxon>
        <taxon>Planobispora</taxon>
    </lineage>
</organism>
<dbReference type="Proteomes" id="UP000619788">
    <property type="component" value="Unassembled WGS sequence"/>
</dbReference>
<dbReference type="EMBL" id="BOOJ01000023">
    <property type="protein sequence ID" value="GIH91922.1"/>
    <property type="molecule type" value="Genomic_DNA"/>
</dbReference>
<comment type="caution">
    <text evidence="1">The sequence shown here is derived from an EMBL/GenBank/DDBJ whole genome shotgun (WGS) entry which is preliminary data.</text>
</comment>
<reference evidence="1 2" key="1">
    <citation type="submission" date="2021-01" db="EMBL/GenBank/DDBJ databases">
        <title>Whole genome shotgun sequence of Planobispora siamensis NBRC 107568.</title>
        <authorList>
            <person name="Komaki H."/>
            <person name="Tamura T."/>
        </authorList>
    </citation>
    <scope>NUCLEOTIDE SEQUENCE [LARGE SCALE GENOMIC DNA]</scope>
    <source>
        <strain evidence="1 2">NBRC 107568</strain>
    </source>
</reference>
<protein>
    <submittedName>
        <fullName evidence="1">Uncharacterized protein</fullName>
    </submittedName>
</protein>
<sequence length="96" mass="10691">MADYDFPTDLIALQHAYWQADAEVQRVTDALPPSTDILGGSVSDEQWSELARVRTARMEALEALDRHSWWSEVGDRYAARQSLRKAAREALAGAAS</sequence>
<gene>
    <name evidence="1" type="ORF">Psi01_25520</name>
</gene>
<accession>A0A8J3WKU1</accession>
<evidence type="ECO:0000313" key="2">
    <source>
        <dbReference type="Proteomes" id="UP000619788"/>
    </source>
</evidence>